<reference evidence="4" key="1">
    <citation type="submission" date="2016-04" db="EMBL/GenBank/DDBJ databases">
        <title>Cephalotus genome sequencing.</title>
        <authorList>
            <person name="Fukushima K."/>
            <person name="Hasebe M."/>
            <person name="Fang X."/>
        </authorList>
    </citation>
    <scope>NUCLEOTIDE SEQUENCE [LARGE SCALE GENOMIC DNA]</scope>
    <source>
        <strain evidence="4">cv. St1</strain>
    </source>
</reference>
<gene>
    <name evidence="3" type="ORF">CFOL_v3_09230</name>
</gene>
<feature type="region of interest" description="Disordered" evidence="1">
    <location>
        <begin position="226"/>
        <end position="317"/>
    </location>
</feature>
<dbReference type="EMBL" id="BDDD01000428">
    <property type="protein sequence ID" value="GAV65716.1"/>
    <property type="molecule type" value="Genomic_DNA"/>
</dbReference>
<protein>
    <submittedName>
        <fullName evidence="3">CaM_binding domain-containing protein</fullName>
    </submittedName>
</protein>
<feature type="compositionally biased region" description="Low complexity" evidence="1">
    <location>
        <begin position="235"/>
        <end position="260"/>
    </location>
</feature>
<name>A0A1Q3BCE9_CEPFO</name>
<evidence type="ECO:0000313" key="4">
    <source>
        <dbReference type="Proteomes" id="UP000187406"/>
    </source>
</evidence>
<dbReference type="OrthoDB" id="766386at2759"/>
<feature type="compositionally biased region" description="Acidic residues" evidence="1">
    <location>
        <begin position="269"/>
        <end position="278"/>
    </location>
</feature>
<dbReference type="GO" id="GO:0005516">
    <property type="term" value="F:calmodulin binding"/>
    <property type="evidence" value="ECO:0007669"/>
    <property type="project" value="InterPro"/>
</dbReference>
<dbReference type="SMART" id="SM01054">
    <property type="entry name" value="CaM_binding"/>
    <property type="match status" value="1"/>
</dbReference>
<dbReference type="FunCoup" id="A0A1Q3BCE9">
    <property type="interactions" value="153"/>
</dbReference>
<dbReference type="Pfam" id="PF07839">
    <property type="entry name" value="CaM_binding"/>
    <property type="match status" value="1"/>
</dbReference>
<dbReference type="InParanoid" id="A0A1Q3BCE9"/>
<feature type="domain" description="Calmodulin-binding" evidence="2">
    <location>
        <begin position="315"/>
        <end position="429"/>
    </location>
</feature>
<dbReference type="AlphaFoldDB" id="A0A1Q3BCE9"/>
<feature type="compositionally biased region" description="Polar residues" evidence="1">
    <location>
        <begin position="44"/>
        <end position="79"/>
    </location>
</feature>
<dbReference type="PANTHER" id="PTHR33349:SF1">
    <property type="entry name" value="EMB|CAB62594.1"/>
    <property type="match status" value="1"/>
</dbReference>
<evidence type="ECO:0000259" key="2">
    <source>
        <dbReference type="SMART" id="SM01054"/>
    </source>
</evidence>
<organism evidence="3 4">
    <name type="scientific">Cephalotus follicularis</name>
    <name type="common">Albany pitcher plant</name>
    <dbReference type="NCBI Taxonomy" id="3775"/>
    <lineage>
        <taxon>Eukaryota</taxon>
        <taxon>Viridiplantae</taxon>
        <taxon>Streptophyta</taxon>
        <taxon>Embryophyta</taxon>
        <taxon>Tracheophyta</taxon>
        <taxon>Spermatophyta</taxon>
        <taxon>Magnoliopsida</taxon>
        <taxon>eudicotyledons</taxon>
        <taxon>Gunneridae</taxon>
        <taxon>Pentapetalae</taxon>
        <taxon>rosids</taxon>
        <taxon>fabids</taxon>
        <taxon>Oxalidales</taxon>
        <taxon>Cephalotaceae</taxon>
        <taxon>Cephalotus</taxon>
    </lineage>
</organism>
<dbReference type="PANTHER" id="PTHR33349">
    <property type="entry name" value="EMB|CAB62594.1"/>
    <property type="match status" value="1"/>
</dbReference>
<feature type="region of interest" description="Disordered" evidence="1">
    <location>
        <begin position="348"/>
        <end position="377"/>
    </location>
</feature>
<accession>A0A1Q3BCE9</accession>
<evidence type="ECO:0000313" key="3">
    <source>
        <dbReference type="EMBL" id="GAV65716.1"/>
    </source>
</evidence>
<evidence type="ECO:0000256" key="1">
    <source>
        <dbReference type="SAM" id="MobiDB-lite"/>
    </source>
</evidence>
<comment type="caution">
    <text evidence="3">The sequence shown here is derived from an EMBL/GenBank/DDBJ whole genome shotgun (WGS) entry which is preliminary data.</text>
</comment>
<dbReference type="InterPro" id="IPR012417">
    <property type="entry name" value="CaM-bd_dom_pln"/>
</dbReference>
<feature type="compositionally biased region" description="Polar residues" evidence="1">
    <location>
        <begin position="349"/>
        <end position="359"/>
    </location>
</feature>
<feature type="compositionally biased region" description="Basic and acidic residues" evidence="1">
    <location>
        <begin position="279"/>
        <end position="311"/>
    </location>
</feature>
<dbReference type="STRING" id="3775.A0A1Q3BCE9"/>
<dbReference type="Proteomes" id="UP000187406">
    <property type="component" value="Unassembled WGS sequence"/>
</dbReference>
<sequence>MSAKAPIMREVYTKSPDSQNPMVNEVATEKEKNNKTSLIKLRPSPNSRSHISDTPETIKQVVSSPSGKVGFSSKQASSNVKEISLSEKHATSLKLKSGMEIRLPAKLAISLKPMMDKPLSSSGGLSGRRISDFKIEKSTGTLKVPVKRVLASPRAALSPKPSLVRVASINARKNRSLKVVSSLKDQKEMRNFESGQCIDELEQPLNDTVQEKTLYVIKMESDNKSLKSDEKESYVVDSSSPRSLSSLASSPLVESPFSSSRNKEHQEESENILTEAEEDSHSEYGETVNMKETESSEEEHEWRSRKGHSEGTDCQPVKLNFRRGKVVDIQSEHNTPRRLRFRRGRVLGDNQNVKGNHQGSFKRRGVSDGDTNDSKPDSVKVALRHQDVQGKKDSQGLLNNVIEETASKLVETRKSKVKALVGAFETVISLQESKLYANPLT</sequence>
<proteinExistence type="predicted"/>
<feature type="region of interest" description="Disordered" evidence="1">
    <location>
        <begin position="1"/>
        <end position="79"/>
    </location>
</feature>
<keyword evidence="4" id="KW-1185">Reference proteome</keyword>